<protein>
    <submittedName>
        <fullName evidence="2">Uncharacterized protein</fullName>
    </submittedName>
</protein>
<organism evidence="2 3">
    <name type="scientific">Lucilia cuprina</name>
    <name type="common">Green bottle fly</name>
    <name type="synonym">Australian sheep blowfly</name>
    <dbReference type="NCBI Taxonomy" id="7375"/>
    <lineage>
        <taxon>Eukaryota</taxon>
        <taxon>Metazoa</taxon>
        <taxon>Ecdysozoa</taxon>
        <taxon>Arthropoda</taxon>
        <taxon>Hexapoda</taxon>
        <taxon>Insecta</taxon>
        <taxon>Pterygota</taxon>
        <taxon>Neoptera</taxon>
        <taxon>Endopterygota</taxon>
        <taxon>Diptera</taxon>
        <taxon>Brachycera</taxon>
        <taxon>Muscomorpha</taxon>
        <taxon>Oestroidea</taxon>
        <taxon>Calliphoridae</taxon>
        <taxon>Luciliinae</taxon>
        <taxon>Lucilia</taxon>
    </lineage>
</organism>
<dbReference type="Proteomes" id="UP000037069">
    <property type="component" value="Unassembled WGS sequence"/>
</dbReference>
<keyword evidence="1" id="KW-1133">Transmembrane helix</keyword>
<name>A0A0L0BN80_LUCCU</name>
<dbReference type="EMBL" id="JRES01001704">
    <property type="protein sequence ID" value="KNC20734.1"/>
    <property type="molecule type" value="Genomic_DNA"/>
</dbReference>
<reference evidence="2 3" key="1">
    <citation type="journal article" date="2015" name="Nat. Commun.">
        <title>Lucilia cuprina genome unlocks parasitic fly biology to underpin future interventions.</title>
        <authorList>
            <person name="Anstead C.A."/>
            <person name="Korhonen P.K."/>
            <person name="Young N.D."/>
            <person name="Hall R.S."/>
            <person name="Jex A.R."/>
            <person name="Murali S.C."/>
            <person name="Hughes D.S."/>
            <person name="Lee S.F."/>
            <person name="Perry T."/>
            <person name="Stroehlein A.J."/>
            <person name="Ansell B.R."/>
            <person name="Breugelmans B."/>
            <person name="Hofmann A."/>
            <person name="Qu J."/>
            <person name="Dugan S."/>
            <person name="Lee S.L."/>
            <person name="Chao H."/>
            <person name="Dinh H."/>
            <person name="Han Y."/>
            <person name="Doddapaneni H.V."/>
            <person name="Worley K.C."/>
            <person name="Muzny D.M."/>
            <person name="Ioannidis P."/>
            <person name="Waterhouse R.M."/>
            <person name="Zdobnov E.M."/>
            <person name="James P.J."/>
            <person name="Bagnall N.H."/>
            <person name="Kotze A.C."/>
            <person name="Gibbs R.A."/>
            <person name="Richards S."/>
            <person name="Batterham P."/>
            <person name="Gasser R.B."/>
        </authorList>
    </citation>
    <scope>NUCLEOTIDE SEQUENCE [LARGE SCALE GENOMIC DNA]</scope>
    <source>
        <strain evidence="2 3">LS</strain>
        <tissue evidence="2">Full body</tissue>
    </source>
</reference>
<sequence>MPFPMIVNITLIIGIGNVIIIIVVRLYIGSYTLKSTAAVLDSLCSLLKLLSLALLESLKTPSPPASSSASAVFDSLFSLNEESLALFSMEVFEEVLSDSEVLSFALNSSGVEAVIITSFSVNKPSSGSKTSVIELFCNFAKSSYVKLALSTEDISFGTSPSACGVCSVEVDEECTAQHGISVLVPISCLSALCAALNEDYGVTKIVQDMARYNPFKAIFLNRKESKIINQGVKNNAKIL</sequence>
<evidence type="ECO:0000313" key="3">
    <source>
        <dbReference type="Proteomes" id="UP000037069"/>
    </source>
</evidence>
<proteinExistence type="predicted"/>
<evidence type="ECO:0000256" key="1">
    <source>
        <dbReference type="SAM" id="Phobius"/>
    </source>
</evidence>
<evidence type="ECO:0000313" key="2">
    <source>
        <dbReference type="EMBL" id="KNC20734.1"/>
    </source>
</evidence>
<feature type="transmembrane region" description="Helical" evidence="1">
    <location>
        <begin position="6"/>
        <end position="28"/>
    </location>
</feature>
<gene>
    <name evidence="2" type="ORF">FF38_07914</name>
</gene>
<keyword evidence="3" id="KW-1185">Reference proteome</keyword>
<keyword evidence="1" id="KW-0812">Transmembrane</keyword>
<keyword evidence="1" id="KW-0472">Membrane</keyword>
<dbReference type="AlphaFoldDB" id="A0A0L0BN80"/>
<comment type="caution">
    <text evidence="2">The sequence shown here is derived from an EMBL/GenBank/DDBJ whole genome shotgun (WGS) entry which is preliminary data.</text>
</comment>
<accession>A0A0L0BN80</accession>